<keyword evidence="3" id="KW-1185">Reference proteome</keyword>
<sequence>MEKDKTYQIEMSLNGSDFELFVNGEKYNASGYLQIRYANGSSGWESFKNGNISLGNFSLRNGDQGLKSNITGWDDQHLGSHPFTNISVLDANILGAGDNTPNTPVKSPAPYGAIIMSIVIITTIIMRDNKWIRN</sequence>
<dbReference type="AlphaFoldDB" id="A6UTK6"/>
<evidence type="ECO:0000256" key="1">
    <source>
        <dbReference type="SAM" id="Phobius"/>
    </source>
</evidence>
<organism evidence="2 3">
    <name type="scientific">Methanococcus aeolicus (strain ATCC BAA-1280 / DSM 17508 / OCM 812 / Nankai-3)</name>
    <dbReference type="NCBI Taxonomy" id="419665"/>
    <lineage>
        <taxon>Archaea</taxon>
        <taxon>Methanobacteriati</taxon>
        <taxon>Methanobacteriota</taxon>
        <taxon>Methanomada group</taxon>
        <taxon>Methanococci</taxon>
        <taxon>Methanococcales</taxon>
        <taxon>Methanococcaceae</taxon>
        <taxon>Methanococcus</taxon>
    </lineage>
</organism>
<reference evidence="2" key="1">
    <citation type="submission" date="2007-06" db="EMBL/GenBank/DDBJ databases">
        <title>Complete sequence of Methanococcus aeolicus Nankai-3.</title>
        <authorList>
            <consortium name="US DOE Joint Genome Institute"/>
            <person name="Copeland A."/>
            <person name="Lucas S."/>
            <person name="Lapidus A."/>
            <person name="Barry K."/>
            <person name="Glavina del Rio T."/>
            <person name="Dalin E."/>
            <person name="Tice H."/>
            <person name="Pitluck S."/>
            <person name="Chain P."/>
            <person name="Malfatti S."/>
            <person name="Shin M."/>
            <person name="Vergez L."/>
            <person name="Schmutz J."/>
            <person name="Larimer F."/>
            <person name="Land M."/>
            <person name="Hauser L."/>
            <person name="Kyrpides N."/>
            <person name="Lykidis A."/>
            <person name="Sieprawska-Lupa M."/>
            <person name="Whitman W.B."/>
            <person name="Richardson P."/>
        </authorList>
    </citation>
    <scope>NUCLEOTIDE SEQUENCE [LARGE SCALE GENOMIC DNA]</scope>
    <source>
        <strain evidence="2">Nankai-3</strain>
    </source>
</reference>
<proteinExistence type="predicted"/>
<dbReference type="EMBL" id="CP000743">
    <property type="protein sequence ID" value="ABR55828.1"/>
    <property type="molecule type" value="Genomic_DNA"/>
</dbReference>
<dbReference type="KEGG" id="mae:Maeo_0238"/>
<evidence type="ECO:0000313" key="3">
    <source>
        <dbReference type="Proteomes" id="UP000001106"/>
    </source>
</evidence>
<name>A6UTK6_META3</name>
<dbReference type="HOGENOM" id="CLU_1891401_0_0_2"/>
<keyword evidence="1" id="KW-0472">Membrane</keyword>
<keyword evidence="1" id="KW-0812">Transmembrane</keyword>
<keyword evidence="1" id="KW-1133">Transmembrane helix</keyword>
<gene>
    <name evidence="2" type="ordered locus">Maeo_0238</name>
</gene>
<feature type="transmembrane region" description="Helical" evidence="1">
    <location>
        <begin position="109"/>
        <end position="126"/>
    </location>
</feature>
<dbReference type="Proteomes" id="UP000001106">
    <property type="component" value="Chromosome"/>
</dbReference>
<protein>
    <submittedName>
        <fullName evidence="2">Uncharacterized protein</fullName>
    </submittedName>
</protein>
<evidence type="ECO:0000313" key="2">
    <source>
        <dbReference type="EMBL" id="ABR55828.1"/>
    </source>
</evidence>
<accession>A6UTK6</accession>